<dbReference type="GO" id="GO:0052699">
    <property type="term" value="P:ergothioneine biosynthetic process"/>
    <property type="evidence" value="ECO:0007669"/>
    <property type="project" value="InterPro"/>
</dbReference>
<dbReference type="Gene3D" id="3.90.1580.10">
    <property type="entry name" value="paralog of FGE (formylglycine-generating enzyme)"/>
    <property type="match status" value="2"/>
</dbReference>
<gene>
    <name evidence="2" type="primary">egtB</name>
    <name evidence="2" type="ORF">PFX98_14700</name>
</gene>
<dbReference type="Pfam" id="PF03781">
    <property type="entry name" value="FGE-sulfatase"/>
    <property type="match status" value="1"/>
</dbReference>
<evidence type="ECO:0000313" key="3">
    <source>
        <dbReference type="Proteomes" id="UP001177769"/>
    </source>
</evidence>
<proteinExistence type="predicted"/>
<dbReference type="PANTHER" id="PTHR23150">
    <property type="entry name" value="SULFATASE MODIFYING FACTOR 1, 2"/>
    <property type="match status" value="1"/>
</dbReference>
<keyword evidence="3" id="KW-1185">Reference proteome</keyword>
<dbReference type="InterPro" id="IPR051043">
    <property type="entry name" value="Sulfatase_Mod_Factor_Kinase"/>
</dbReference>
<evidence type="ECO:0000313" key="2">
    <source>
        <dbReference type="EMBL" id="WIT10181.1"/>
    </source>
</evidence>
<dbReference type="KEGG" id="pais:PFX98_14700"/>
<organism evidence="2 3">
    <name type="scientific">Paucibacter sediminis</name>
    <dbReference type="NCBI Taxonomy" id="3019553"/>
    <lineage>
        <taxon>Bacteria</taxon>
        <taxon>Pseudomonadati</taxon>
        <taxon>Pseudomonadota</taxon>
        <taxon>Betaproteobacteria</taxon>
        <taxon>Burkholderiales</taxon>
        <taxon>Sphaerotilaceae</taxon>
        <taxon>Roseateles</taxon>
    </lineage>
</organism>
<dbReference type="AlphaFoldDB" id="A0AA95NIH5"/>
<protein>
    <submittedName>
        <fullName evidence="2">Ergothioneine biosynthesis protein EgtB</fullName>
    </submittedName>
</protein>
<dbReference type="InterPro" id="IPR016187">
    <property type="entry name" value="CTDL_fold"/>
</dbReference>
<dbReference type="SUPFAM" id="SSF56436">
    <property type="entry name" value="C-type lectin-like"/>
    <property type="match status" value="1"/>
</dbReference>
<dbReference type="Proteomes" id="UP001177769">
    <property type="component" value="Chromosome"/>
</dbReference>
<evidence type="ECO:0000259" key="1">
    <source>
        <dbReference type="Pfam" id="PF03781"/>
    </source>
</evidence>
<dbReference type="EMBL" id="CP116346">
    <property type="protein sequence ID" value="WIT10181.1"/>
    <property type="molecule type" value="Genomic_DNA"/>
</dbReference>
<dbReference type="PANTHER" id="PTHR23150:SF36">
    <property type="entry name" value="HERCYNINE OXYGENASE"/>
    <property type="match status" value="1"/>
</dbReference>
<dbReference type="InterPro" id="IPR005532">
    <property type="entry name" value="SUMF_dom"/>
</dbReference>
<feature type="domain" description="Sulfatase-modifying factor enzyme-like" evidence="1">
    <location>
        <begin position="181"/>
        <end position="308"/>
    </location>
</feature>
<accession>A0AA95NIH5</accession>
<dbReference type="NCBIfam" id="TIGR03440">
    <property type="entry name" value="egtB_TIGR03440"/>
    <property type="match status" value="1"/>
</dbReference>
<sequence length="397" mass="43874">MSSTAQTLRQRYLAVRAHTEALAAPLSAEDQALQSMPDASPSKWHQAHTSWFFETLLLAPRMPGYRCFDPAYAYLFNSYYEALGPRHPRPQRGLLSRPGLPEVQAYRRHVDAAMRDFLGQALGPQDLALVELGLQHEQQHQELLLTDILHAFSCHPLLPAYRAHNPPPAAAPPLRWLAHGGGTVEIGHAGAGFAFDNELPRHAQLLRPFEIANRLVSCGDYAAFIADGGYRRASLWLSDGWALVQAQGWQGPAYWREQDGQTQVFGLAGLQPLDPQAPVLQLSFYEAAAFAEWAGARLPSEFEWEAASALPGFAQAADQAWQWTYSAYHPYPGFRPMAGAVGEYNGKFMVGQLVLRGGSLATPPGHARPSYRNFFPPAARWQFSGLRLARDLGDHAS</sequence>
<dbReference type="InterPro" id="IPR017806">
    <property type="entry name" value="EgtB"/>
</dbReference>
<name>A0AA95NIH5_9BURK</name>
<dbReference type="RefSeq" id="WP_285231250.1">
    <property type="nucleotide sequence ID" value="NZ_CP116346.1"/>
</dbReference>
<dbReference type="InterPro" id="IPR042095">
    <property type="entry name" value="SUMF_sf"/>
</dbReference>
<reference evidence="2" key="1">
    <citation type="submission" date="2023-01" db="EMBL/GenBank/DDBJ databases">
        <title>Whole genome sequence of Paucibacter sp. S2-9 isolated from pond sediment.</title>
        <authorList>
            <person name="Jung J.Y."/>
        </authorList>
    </citation>
    <scope>NUCLEOTIDE SEQUENCE</scope>
    <source>
        <strain evidence="2">S2-9</strain>
    </source>
</reference>